<dbReference type="InterPro" id="IPR008309">
    <property type="entry name" value="YdbL"/>
</dbReference>
<reference evidence="1" key="1">
    <citation type="journal article" date="2015" name="Nature">
        <title>Complex archaea that bridge the gap between prokaryotes and eukaryotes.</title>
        <authorList>
            <person name="Spang A."/>
            <person name="Saw J.H."/>
            <person name="Jorgensen S.L."/>
            <person name="Zaremba-Niedzwiedzka K."/>
            <person name="Martijn J."/>
            <person name="Lind A.E."/>
            <person name="van Eijk R."/>
            <person name="Schleper C."/>
            <person name="Guy L."/>
            <person name="Ettema T.J."/>
        </authorList>
    </citation>
    <scope>NUCLEOTIDE SEQUENCE</scope>
</reference>
<accession>A0A0F9D3U3</accession>
<dbReference type="EMBL" id="LAZR01041245">
    <property type="protein sequence ID" value="KKL12466.1"/>
    <property type="molecule type" value="Genomic_DNA"/>
</dbReference>
<dbReference type="Pfam" id="PF07027">
    <property type="entry name" value="DUF1318"/>
    <property type="match status" value="1"/>
</dbReference>
<protein>
    <recommendedName>
        <fullName evidence="2">DUF1318 domain-containing protein</fullName>
    </recommendedName>
</protein>
<organism evidence="1">
    <name type="scientific">marine sediment metagenome</name>
    <dbReference type="NCBI Taxonomy" id="412755"/>
    <lineage>
        <taxon>unclassified sequences</taxon>
        <taxon>metagenomes</taxon>
        <taxon>ecological metagenomes</taxon>
    </lineage>
</organism>
<evidence type="ECO:0000313" key="1">
    <source>
        <dbReference type="EMBL" id="KKL12466.1"/>
    </source>
</evidence>
<name>A0A0F9D3U3_9ZZZZ</name>
<proteinExistence type="predicted"/>
<sequence length="193" mass="21925">MKNSLCVILILMYGCTLAKVKVEVLSERTALENQVLGTYNSLDQEMLLAASVRGVDSSGQIQQPPKRSQEYKDTLAAMQVQTFHADDIETFKRLGWVGENNIGLLTTFSLQKDQAPEDLKAFVQRDTKDEFNSVAEQVNSARKTVMHRVVEMNENLTDADMPKIQKIFWKMNIENALPGEKIQTEDGTWKRKQ</sequence>
<evidence type="ECO:0008006" key="2">
    <source>
        <dbReference type="Google" id="ProtNLM"/>
    </source>
</evidence>
<dbReference type="AlphaFoldDB" id="A0A0F9D3U3"/>
<gene>
    <name evidence="1" type="ORF">LCGC14_2535480</name>
</gene>
<comment type="caution">
    <text evidence="1">The sequence shown here is derived from an EMBL/GenBank/DDBJ whole genome shotgun (WGS) entry which is preliminary data.</text>
</comment>
<dbReference type="PROSITE" id="PS51257">
    <property type="entry name" value="PROKAR_LIPOPROTEIN"/>
    <property type="match status" value="1"/>
</dbReference>